<evidence type="ECO:0000256" key="4">
    <source>
        <dbReference type="PIRSR" id="PIRSR006806-1"/>
    </source>
</evidence>
<dbReference type="GO" id="GO:0035999">
    <property type="term" value="P:tetrahydrofolate interconversion"/>
    <property type="evidence" value="ECO:0007669"/>
    <property type="project" value="TreeGrafter"/>
</dbReference>
<comment type="similarity">
    <text evidence="1 5">Belongs to the 5-formyltetrahydrofolate cyclo-ligase family.</text>
</comment>
<dbReference type="InterPro" id="IPR002698">
    <property type="entry name" value="FTHF_cligase"/>
</dbReference>
<feature type="binding site" evidence="4">
    <location>
        <begin position="9"/>
        <end position="13"/>
    </location>
    <ligand>
        <name>ATP</name>
        <dbReference type="ChEBI" id="CHEBI:30616"/>
    </ligand>
</feature>
<reference evidence="6" key="1">
    <citation type="submission" date="2023-03" db="EMBL/GenBank/DDBJ databases">
        <title>Actinorhabdospora filicis NBRC 111898.</title>
        <authorList>
            <person name="Ichikawa N."/>
            <person name="Sato H."/>
            <person name="Tonouchi N."/>
        </authorList>
    </citation>
    <scope>NUCLEOTIDE SEQUENCE</scope>
    <source>
        <strain evidence="6">NBRC 111898</strain>
    </source>
</reference>
<dbReference type="NCBIfam" id="TIGR02727">
    <property type="entry name" value="MTHFS_bact"/>
    <property type="match status" value="1"/>
</dbReference>
<evidence type="ECO:0000256" key="3">
    <source>
        <dbReference type="ARBA" id="ARBA00022840"/>
    </source>
</evidence>
<protein>
    <recommendedName>
        <fullName evidence="5">5-formyltetrahydrofolate cyclo-ligase</fullName>
        <ecNumber evidence="5">6.3.3.2</ecNumber>
    </recommendedName>
</protein>
<dbReference type="Pfam" id="PF01812">
    <property type="entry name" value="5-FTHF_cyc-lig"/>
    <property type="match status" value="1"/>
</dbReference>
<dbReference type="PANTHER" id="PTHR23407">
    <property type="entry name" value="ATPASE INHIBITOR/5-FORMYLTETRAHYDROFOLATE CYCLO-LIGASE"/>
    <property type="match status" value="1"/>
</dbReference>
<dbReference type="InterPro" id="IPR024185">
    <property type="entry name" value="FTHF_cligase-like_sf"/>
</dbReference>
<dbReference type="AlphaFoldDB" id="A0A9W6SHZ9"/>
<dbReference type="GO" id="GO:0030272">
    <property type="term" value="F:5-formyltetrahydrofolate cyclo-ligase activity"/>
    <property type="evidence" value="ECO:0007669"/>
    <property type="project" value="UniProtKB-EC"/>
</dbReference>
<evidence type="ECO:0000256" key="5">
    <source>
        <dbReference type="RuleBase" id="RU361279"/>
    </source>
</evidence>
<dbReference type="GO" id="GO:0009396">
    <property type="term" value="P:folic acid-containing compound biosynthetic process"/>
    <property type="evidence" value="ECO:0007669"/>
    <property type="project" value="TreeGrafter"/>
</dbReference>
<dbReference type="InterPro" id="IPR037171">
    <property type="entry name" value="NagB/RpiA_transferase-like"/>
</dbReference>
<keyword evidence="5" id="KW-0479">Metal-binding</keyword>
<name>A0A9W6SHZ9_9ACTN</name>
<keyword evidence="3 4" id="KW-0067">ATP-binding</keyword>
<dbReference type="RefSeq" id="WP_285661804.1">
    <property type="nucleotide sequence ID" value="NZ_BSTX01000001.1"/>
</dbReference>
<dbReference type="Gene3D" id="3.40.50.10420">
    <property type="entry name" value="NagB/RpiA/CoA transferase-like"/>
    <property type="match status" value="1"/>
</dbReference>
<evidence type="ECO:0000313" key="6">
    <source>
        <dbReference type="EMBL" id="GLZ76638.1"/>
    </source>
</evidence>
<dbReference type="PIRSF" id="PIRSF006806">
    <property type="entry name" value="FTHF_cligase"/>
    <property type="match status" value="1"/>
</dbReference>
<proteinExistence type="inferred from homology"/>
<sequence>MESDRRTEKRALRQRFLARRRGLSTMERRGADLEILSALGAACGDLAAPGADVAAYVPMADEPGGGDLPERLRDLGYGVLLPVLLPDDDLAWGRYDGTLVPGRLKGLLEPPGEAVEFTAALVIVPALAVAADGTRLGRGGGSYDRALARVPAGVPLLALLDEEEFVDALPAEPHDRRVTAVVTPAGHRPL</sequence>
<dbReference type="SUPFAM" id="SSF100950">
    <property type="entry name" value="NagB/RpiA/CoA transferase-like"/>
    <property type="match status" value="1"/>
</dbReference>
<dbReference type="GO" id="GO:0005524">
    <property type="term" value="F:ATP binding"/>
    <property type="evidence" value="ECO:0007669"/>
    <property type="project" value="UniProtKB-KW"/>
</dbReference>
<dbReference type="GO" id="GO:0046872">
    <property type="term" value="F:metal ion binding"/>
    <property type="evidence" value="ECO:0007669"/>
    <property type="project" value="UniProtKB-KW"/>
</dbReference>
<keyword evidence="2 4" id="KW-0547">Nucleotide-binding</keyword>
<keyword evidence="7" id="KW-1185">Reference proteome</keyword>
<feature type="binding site" evidence="4">
    <location>
        <position position="62"/>
    </location>
    <ligand>
        <name>substrate</name>
    </ligand>
</feature>
<evidence type="ECO:0000256" key="1">
    <source>
        <dbReference type="ARBA" id="ARBA00010638"/>
    </source>
</evidence>
<feature type="binding site" evidence="4">
    <location>
        <begin position="135"/>
        <end position="143"/>
    </location>
    <ligand>
        <name>ATP</name>
        <dbReference type="ChEBI" id="CHEBI:30616"/>
    </ligand>
</feature>
<evidence type="ECO:0000256" key="2">
    <source>
        <dbReference type="ARBA" id="ARBA00022741"/>
    </source>
</evidence>
<dbReference type="Proteomes" id="UP001165079">
    <property type="component" value="Unassembled WGS sequence"/>
</dbReference>
<feature type="binding site" evidence="4">
    <location>
        <position position="57"/>
    </location>
    <ligand>
        <name>substrate</name>
    </ligand>
</feature>
<comment type="catalytic activity">
    <reaction evidence="5">
        <text>(6S)-5-formyl-5,6,7,8-tetrahydrofolate + ATP = (6R)-5,10-methenyltetrahydrofolate + ADP + phosphate</text>
        <dbReference type="Rhea" id="RHEA:10488"/>
        <dbReference type="ChEBI" id="CHEBI:30616"/>
        <dbReference type="ChEBI" id="CHEBI:43474"/>
        <dbReference type="ChEBI" id="CHEBI:57455"/>
        <dbReference type="ChEBI" id="CHEBI:57457"/>
        <dbReference type="ChEBI" id="CHEBI:456216"/>
        <dbReference type="EC" id="6.3.3.2"/>
    </reaction>
</comment>
<evidence type="ECO:0000313" key="7">
    <source>
        <dbReference type="Proteomes" id="UP001165079"/>
    </source>
</evidence>
<organism evidence="6 7">
    <name type="scientific">Actinorhabdospora filicis</name>
    <dbReference type="NCBI Taxonomy" id="1785913"/>
    <lineage>
        <taxon>Bacteria</taxon>
        <taxon>Bacillati</taxon>
        <taxon>Actinomycetota</taxon>
        <taxon>Actinomycetes</taxon>
        <taxon>Micromonosporales</taxon>
        <taxon>Micromonosporaceae</taxon>
        <taxon>Actinorhabdospora</taxon>
    </lineage>
</organism>
<dbReference type="PANTHER" id="PTHR23407:SF1">
    <property type="entry name" value="5-FORMYLTETRAHYDROFOLATE CYCLO-LIGASE"/>
    <property type="match status" value="1"/>
</dbReference>
<accession>A0A9W6SHZ9</accession>
<dbReference type="EC" id="6.3.3.2" evidence="5"/>
<comment type="cofactor">
    <cofactor evidence="5">
        <name>Mg(2+)</name>
        <dbReference type="ChEBI" id="CHEBI:18420"/>
    </cofactor>
</comment>
<gene>
    <name evidence="6" type="ORF">Afil01_14450</name>
</gene>
<keyword evidence="5" id="KW-0460">Magnesium</keyword>
<comment type="caution">
    <text evidence="6">The sequence shown here is derived from an EMBL/GenBank/DDBJ whole genome shotgun (WGS) entry which is preliminary data.</text>
</comment>
<dbReference type="EMBL" id="BSTX01000001">
    <property type="protein sequence ID" value="GLZ76638.1"/>
    <property type="molecule type" value="Genomic_DNA"/>
</dbReference>